<reference evidence="1 2" key="1">
    <citation type="submission" date="2020-08" db="EMBL/GenBank/DDBJ databases">
        <title>Exploring microbial biodiversity for novel pathways involved in the catabolism of aromatic compounds derived from lignin.</title>
        <authorList>
            <person name="Elkins J."/>
        </authorList>
    </citation>
    <scope>NUCLEOTIDE SEQUENCE [LARGE SCALE GENOMIC DNA]</scope>
    <source>
        <strain evidence="1 2">B1D3A</strain>
    </source>
</reference>
<evidence type="ECO:0000313" key="1">
    <source>
        <dbReference type="EMBL" id="MBB5987394.1"/>
    </source>
</evidence>
<gene>
    <name evidence="1" type="ORF">HNP60_003368</name>
</gene>
<name>A0ABR6NJD9_9SPHN</name>
<dbReference type="Proteomes" id="UP001138540">
    <property type="component" value="Unassembled WGS sequence"/>
</dbReference>
<accession>A0ABR6NJD9</accession>
<keyword evidence="2" id="KW-1185">Reference proteome</keyword>
<comment type="caution">
    <text evidence="1">The sequence shown here is derived from an EMBL/GenBank/DDBJ whole genome shotgun (WGS) entry which is preliminary data.</text>
</comment>
<protein>
    <submittedName>
        <fullName evidence="1">Uncharacterized protein</fullName>
    </submittedName>
</protein>
<dbReference type="EMBL" id="JACHKA010000001">
    <property type="protein sequence ID" value="MBB5987394.1"/>
    <property type="molecule type" value="Genomic_DNA"/>
</dbReference>
<dbReference type="RefSeq" id="WP_184155892.1">
    <property type="nucleotide sequence ID" value="NZ_JACHKA010000001.1"/>
</dbReference>
<organism evidence="1 2">
    <name type="scientific">Sphingobium lignivorans</name>
    <dbReference type="NCBI Taxonomy" id="2735886"/>
    <lineage>
        <taxon>Bacteria</taxon>
        <taxon>Pseudomonadati</taxon>
        <taxon>Pseudomonadota</taxon>
        <taxon>Alphaproteobacteria</taxon>
        <taxon>Sphingomonadales</taxon>
        <taxon>Sphingomonadaceae</taxon>
        <taxon>Sphingobium</taxon>
    </lineage>
</organism>
<evidence type="ECO:0000313" key="2">
    <source>
        <dbReference type="Proteomes" id="UP001138540"/>
    </source>
</evidence>
<proteinExistence type="predicted"/>
<sequence>MNRKRRAEIDGLIASLREIERELGRQQDILADISSDEEAYRDAIPEGLWESERYLRAEASAEALCTAHDELVTLFDFDSVIASLEEAKQ</sequence>